<dbReference type="InParanoid" id="A0A2T3A0J6"/>
<name>A0A2T3A0J6_9PEZI</name>
<dbReference type="AlphaFoldDB" id="A0A2T3A0J6"/>
<evidence type="ECO:0000313" key="2">
    <source>
        <dbReference type="EMBL" id="PSR80572.1"/>
    </source>
</evidence>
<evidence type="ECO:0000313" key="3">
    <source>
        <dbReference type="Proteomes" id="UP000241462"/>
    </source>
</evidence>
<evidence type="ECO:0000256" key="1">
    <source>
        <dbReference type="SAM" id="SignalP"/>
    </source>
</evidence>
<gene>
    <name evidence="2" type="ORF">BD289DRAFT_440467</name>
</gene>
<reference evidence="2 3" key="1">
    <citation type="journal article" date="2018" name="Mycol. Prog.">
        <title>Coniella lustricola, a new species from submerged detritus.</title>
        <authorList>
            <person name="Raudabaugh D.B."/>
            <person name="Iturriaga T."/>
            <person name="Carver A."/>
            <person name="Mondo S."/>
            <person name="Pangilinan J."/>
            <person name="Lipzen A."/>
            <person name="He G."/>
            <person name="Amirebrahimi M."/>
            <person name="Grigoriev I.V."/>
            <person name="Miller A.N."/>
        </authorList>
    </citation>
    <scope>NUCLEOTIDE SEQUENCE [LARGE SCALE GENOMIC DNA]</scope>
    <source>
        <strain evidence="2 3">B22-T-1</strain>
    </source>
</reference>
<dbReference type="Proteomes" id="UP000241462">
    <property type="component" value="Unassembled WGS sequence"/>
</dbReference>
<dbReference type="EMBL" id="KZ678525">
    <property type="protein sequence ID" value="PSR80572.1"/>
    <property type="molecule type" value="Genomic_DNA"/>
</dbReference>
<keyword evidence="1" id="KW-0732">Signal</keyword>
<protein>
    <submittedName>
        <fullName evidence="2">Uncharacterized protein</fullName>
    </submittedName>
</protein>
<sequence>MFIVYCVFSIAMLQQCRHQPITLTNTCIHIYICMYNSNTVFSYACSHSPIQFPILVISSPRSKYQFKLRTQQRKRVPQPTLKGILGLARCKRDIIAPEDAACDAADFHEG</sequence>
<accession>A0A2T3A0J6</accession>
<organism evidence="2 3">
    <name type="scientific">Coniella lustricola</name>
    <dbReference type="NCBI Taxonomy" id="2025994"/>
    <lineage>
        <taxon>Eukaryota</taxon>
        <taxon>Fungi</taxon>
        <taxon>Dikarya</taxon>
        <taxon>Ascomycota</taxon>
        <taxon>Pezizomycotina</taxon>
        <taxon>Sordariomycetes</taxon>
        <taxon>Sordariomycetidae</taxon>
        <taxon>Diaporthales</taxon>
        <taxon>Schizoparmaceae</taxon>
        <taxon>Coniella</taxon>
    </lineage>
</organism>
<feature type="chain" id="PRO_5015554511" evidence="1">
    <location>
        <begin position="19"/>
        <end position="110"/>
    </location>
</feature>
<feature type="signal peptide" evidence="1">
    <location>
        <begin position="1"/>
        <end position="18"/>
    </location>
</feature>
<keyword evidence="3" id="KW-1185">Reference proteome</keyword>
<proteinExistence type="predicted"/>